<dbReference type="SMART" id="SM00228">
    <property type="entry name" value="PDZ"/>
    <property type="match status" value="1"/>
</dbReference>
<dbReference type="PANTHER" id="PTHR43343">
    <property type="entry name" value="PEPTIDASE S12"/>
    <property type="match status" value="1"/>
</dbReference>
<dbReference type="InterPro" id="IPR036034">
    <property type="entry name" value="PDZ_sf"/>
</dbReference>
<evidence type="ECO:0000256" key="3">
    <source>
        <dbReference type="ARBA" id="ARBA00022801"/>
    </source>
</evidence>
<dbReference type="HOGENOM" id="CLU_020120_3_4_11"/>
<dbReference type="Gene3D" id="2.30.42.10">
    <property type="match status" value="1"/>
</dbReference>
<evidence type="ECO:0000313" key="5">
    <source>
        <dbReference type="EMBL" id="EEH63648.1"/>
    </source>
</evidence>
<keyword evidence="2" id="KW-0645">Protease</keyword>
<organism evidence="5 6">
    <name type="scientific">Gleimia coleocanis DSM 15436</name>
    <dbReference type="NCBI Taxonomy" id="525245"/>
    <lineage>
        <taxon>Bacteria</taxon>
        <taxon>Bacillati</taxon>
        <taxon>Actinomycetota</taxon>
        <taxon>Actinomycetes</taxon>
        <taxon>Actinomycetales</taxon>
        <taxon>Actinomycetaceae</taxon>
        <taxon>Gleimia</taxon>
    </lineage>
</organism>
<evidence type="ECO:0000313" key="6">
    <source>
        <dbReference type="Proteomes" id="UP000010301"/>
    </source>
</evidence>
<keyword evidence="6" id="KW-1185">Reference proteome</keyword>
<gene>
    <name evidence="5" type="ORF">HMPREF0044_0667</name>
</gene>
<feature type="domain" description="PDZ" evidence="4">
    <location>
        <begin position="301"/>
        <end position="363"/>
    </location>
</feature>
<dbReference type="InterPro" id="IPR001478">
    <property type="entry name" value="PDZ"/>
</dbReference>
<comment type="similarity">
    <text evidence="1">Belongs to the peptidase S1C family.</text>
</comment>
<accession>C0W0S4</accession>
<dbReference type="AlphaFoldDB" id="C0W0S4"/>
<dbReference type="EMBL" id="ACFG01000030">
    <property type="protein sequence ID" value="EEH63648.1"/>
    <property type="molecule type" value="Genomic_DNA"/>
</dbReference>
<name>C0W0S4_9ACTO</name>
<evidence type="ECO:0000256" key="2">
    <source>
        <dbReference type="ARBA" id="ARBA00022670"/>
    </source>
</evidence>
<dbReference type="GO" id="GO:0004252">
    <property type="term" value="F:serine-type endopeptidase activity"/>
    <property type="evidence" value="ECO:0007669"/>
    <property type="project" value="InterPro"/>
</dbReference>
<dbReference type="RefSeq" id="WP_006546439.1">
    <property type="nucleotide sequence ID" value="NZ_DS999543.1"/>
</dbReference>
<dbReference type="InterPro" id="IPR051201">
    <property type="entry name" value="Chloro_Bact_Ser_Proteases"/>
</dbReference>
<dbReference type="Pfam" id="PF13365">
    <property type="entry name" value="Trypsin_2"/>
    <property type="match status" value="1"/>
</dbReference>
<dbReference type="Pfam" id="PF13180">
    <property type="entry name" value="PDZ_2"/>
    <property type="match status" value="1"/>
</dbReference>
<dbReference type="InterPro" id="IPR043504">
    <property type="entry name" value="Peptidase_S1_PA_chymotrypsin"/>
</dbReference>
<dbReference type="PANTHER" id="PTHR43343:SF3">
    <property type="entry name" value="PROTEASE DO-LIKE 8, CHLOROPLASTIC"/>
    <property type="match status" value="1"/>
</dbReference>
<evidence type="ECO:0000256" key="1">
    <source>
        <dbReference type="ARBA" id="ARBA00010541"/>
    </source>
</evidence>
<reference evidence="5 6" key="1">
    <citation type="submission" date="2009-01" db="EMBL/GenBank/DDBJ databases">
        <authorList>
            <person name="Qin X."/>
            <person name="Bachman B."/>
            <person name="Battles P."/>
            <person name="Bell A."/>
            <person name="Bess C."/>
            <person name="Bickham C."/>
            <person name="Chaboub L."/>
            <person name="Chen D."/>
            <person name="Coyle M."/>
            <person name="Deiros D.R."/>
            <person name="Dinh H."/>
            <person name="Forbes L."/>
            <person name="Fowler G."/>
            <person name="Francisco L."/>
            <person name="Fu Q."/>
            <person name="Gubbala S."/>
            <person name="Hale W."/>
            <person name="Han Y."/>
            <person name="Hemphill L."/>
            <person name="Highlander S.K."/>
            <person name="Hirani K."/>
            <person name="Hogues M."/>
            <person name="Jackson L."/>
            <person name="Jakkamsetti A."/>
            <person name="Javaid M."/>
            <person name="Jiang H."/>
            <person name="Korchina V."/>
            <person name="Kovar C."/>
            <person name="Lara F."/>
            <person name="Lee S."/>
            <person name="Mata R."/>
            <person name="Mathew T."/>
            <person name="Moen C."/>
            <person name="Morales K."/>
            <person name="Munidasa M."/>
            <person name="Nazareth L."/>
            <person name="Ngo R."/>
            <person name="Nguyen L."/>
            <person name="Okwuonu G."/>
            <person name="Ongeri F."/>
            <person name="Patil S."/>
            <person name="Petrosino J."/>
            <person name="Pham C."/>
            <person name="Pham P."/>
            <person name="Pu L.-L."/>
            <person name="Puazo M."/>
            <person name="Raj R."/>
            <person name="Reid J."/>
            <person name="Rouhana J."/>
            <person name="Saada N."/>
            <person name="Shang Y."/>
            <person name="Simmons D."/>
            <person name="Thornton R."/>
            <person name="Warren J."/>
            <person name="Weissenberger G."/>
            <person name="Zhang J."/>
            <person name="Zhang L."/>
            <person name="Zhou C."/>
            <person name="Zhu D."/>
            <person name="Muzny D."/>
            <person name="Worley K."/>
            <person name="Gibbs R."/>
        </authorList>
    </citation>
    <scope>NUCLEOTIDE SEQUENCE [LARGE SCALE GENOMIC DNA]</scope>
    <source>
        <strain evidence="5 6">DSM 15436</strain>
    </source>
</reference>
<dbReference type="InterPro" id="IPR001940">
    <property type="entry name" value="Peptidase_S1C"/>
</dbReference>
<protein>
    <submittedName>
        <fullName evidence="5">Trypsin</fullName>
    </submittedName>
</protein>
<dbReference type="eggNOG" id="COG0265">
    <property type="taxonomic scope" value="Bacteria"/>
</dbReference>
<evidence type="ECO:0000259" key="4">
    <source>
        <dbReference type="PROSITE" id="PS50106"/>
    </source>
</evidence>
<comment type="caution">
    <text evidence="5">The sequence shown here is derived from an EMBL/GenBank/DDBJ whole genome shotgun (WGS) entry which is preliminary data.</text>
</comment>
<dbReference type="Proteomes" id="UP000010301">
    <property type="component" value="Unassembled WGS sequence"/>
</dbReference>
<proteinExistence type="inferred from homology"/>
<dbReference type="InterPro" id="IPR009003">
    <property type="entry name" value="Peptidase_S1_PA"/>
</dbReference>
<dbReference type="PRINTS" id="PR00834">
    <property type="entry name" value="PROTEASES2C"/>
</dbReference>
<dbReference type="SUPFAM" id="SSF50494">
    <property type="entry name" value="Trypsin-like serine proteases"/>
    <property type="match status" value="1"/>
</dbReference>
<sequence>MTYEVYPGNTPTPQTVVVKKGPGWGALALSMIATSALTATAVITTGVAQLPFTPNAKQAVSRLEPQTTGPVVKPVENQIGAPDWQAVADAVRPATVSISVTGKKSGSTGSGVIWDNKGHIITNHHVIDIADGENSITVSLSDGRLYHAKIVGTDPTTDLAVIKLVNPPNNLVAGNFGSSAELKVGQPVMAVGSPLGLDDTVTTGIISALNRPVAVSAAPDENPFALKQEETAAEPIVTNAIQVDASLNPGNSGGPLFNEAGQVIGINSSIASNTGSAGKAGSIGLGFAIPVDLVRNVVTQIVETGKAMHAQLGVSIISGTAVTGADTRYGAEVKEVVPGSGAEAAGLKTGDVITAVNGDPVTSGKSLTGYVRRFVPGDKVKVTYTRDGKSQTVEVVLKARA</sequence>
<dbReference type="GO" id="GO:0006508">
    <property type="term" value="P:proteolysis"/>
    <property type="evidence" value="ECO:0007669"/>
    <property type="project" value="UniProtKB-KW"/>
</dbReference>
<dbReference type="Gene3D" id="2.40.10.10">
    <property type="entry name" value="Trypsin-like serine proteases"/>
    <property type="match status" value="2"/>
</dbReference>
<keyword evidence="3" id="KW-0378">Hydrolase</keyword>
<dbReference type="SUPFAM" id="SSF50156">
    <property type="entry name" value="PDZ domain-like"/>
    <property type="match status" value="1"/>
</dbReference>
<dbReference type="STRING" id="525245.HMPREF0044_0667"/>
<dbReference type="PROSITE" id="PS50106">
    <property type="entry name" value="PDZ"/>
    <property type="match status" value="1"/>
</dbReference>